<keyword evidence="2" id="KW-0472">Membrane</keyword>
<evidence type="ECO:0000313" key="4">
    <source>
        <dbReference type="Proteomes" id="UP000641588"/>
    </source>
</evidence>
<protein>
    <submittedName>
        <fullName evidence="3">DUF1003 domain-containing protein</fullName>
    </submittedName>
</protein>
<proteinExistence type="predicted"/>
<keyword evidence="2" id="KW-1133">Transmembrane helix</keyword>
<gene>
    <name evidence="3" type="ORF">GC093_02295</name>
</gene>
<dbReference type="AlphaFoldDB" id="A0A972GJQ4"/>
<reference evidence="3" key="1">
    <citation type="submission" date="2019-10" db="EMBL/GenBank/DDBJ databases">
        <title>Description of Paenibacillus glebae sp. nov.</title>
        <authorList>
            <person name="Carlier A."/>
            <person name="Qi S."/>
        </authorList>
    </citation>
    <scope>NUCLEOTIDE SEQUENCE</scope>
    <source>
        <strain evidence="3">LMG 31456</strain>
    </source>
</reference>
<evidence type="ECO:0000256" key="2">
    <source>
        <dbReference type="SAM" id="Phobius"/>
    </source>
</evidence>
<organism evidence="3 4">
    <name type="scientific">Paenibacillus foliorum</name>
    <dbReference type="NCBI Taxonomy" id="2654974"/>
    <lineage>
        <taxon>Bacteria</taxon>
        <taxon>Bacillati</taxon>
        <taxon>Bacillota</taxon>
        <taxon>Bacilli</taxon>
        <taxon>Bacillales</taxon>
        <taxon>Paenibacillaceae</taxon>
        <taxon>Paenibacillus</taxon>
    </lineage>
</organism>
<accession>A0A972GJQ4</accession>
<sequence>MSEQLLREEKDKHGFQEKLVDELEREHVQPLNTEQLKRVTEMVNDYKRRIKTHLIEQQEKRSKWPDRLADNIACFGGSWSFIVYFSLLLALWMSWNLIVIPLRFDDPPFILLNLFLSTLSAFQAPVILMSQNRQAARDKQESVLSFAINYQAEKENIDIQKRLDRMEQLLDKLVGKLEHGHQKDCTQNGSPDELGDT</sequence>
<dbReference type="InterPro" id="IPR010406">
    <property type="entry name" value="DUF1003"/>
</dbReference>
<evidence type="ECO:0000313" key="3">
    <source>
        <dbReference type="EMBL" id="NOU92066.1"/>
    </source>
</evidence>
<keyword evidence="4" id="KW-1185">Reference proteome</keyword>
<dbReference type="PANTHER" id="PTHR41386:SF1">
    <property type="entry name" value="MEMBRANE PROTEIN"/>
    <property type="match status" value="1"/>
</dbReference>
<feature type="transmembrane region" description="Helical" evidence="2">
    <location>
        <begin position="107"/>
        <end position="129"/>
    </location>
</feature>
<evidence type="ECO:0000256" key="1">
    <source>
        <dbReference type="SAM" id="Coils"/>
    </source>
</evidence>
<feature type="coiled-coil region" evidence="1">
    <location>
        <begin position="149"/>
        <end position="176"/>
    </location>
</feature>
<dbReference type="EMBL" id="WHOD01000009">
    <property type="protein sequence ID" value="NOU92066.1"/>
    <property type="molecule type" value="Genomic_DNA"/>
</dbReference>
<dbReference type="Pfam" id="PF06210">
    <property type="entry name" value="DUF1003"/>
    <property type="match status" value="1"/>
</dbReference>
<feature type="transmembrane region" description="Helical" evidence="2">
    <location>
        <begin position="68"/>
        <end position="95"/>
    </location>
</feature>
<comment type="caution">
    <text evidence="3">The sequence shown here is derived from an EMBL/GenBank/DDBJ whole genome shotgun (WGS) entry which is preliminary data.</text>
</comment>
<dbReference type="RefSeq" id="WP_171650242.1">
    <property type="nucleotide sequence ID" value="NZ_WHOD01000009.1"/>
</dbReference>
<keyword evidence="2" id="KW-0812">Transmembrane</keyword>
<dbReference type="Proteomes" id="UP000641588">
    <property type="component" value="Unassembled WGS sequence"/>
</dbReference>
<name>A0A972GJQ4_9BACL</name>
<dbReference type="PANTHER" id="PTHR41386">
    <property type="entry name" value="INTEGRAL MEMBRANE PROTEIN-RELATED"/>
    <property type="match status" value="1"/>
</dbReference>
<keyword evidence="1" id="KW-0175">Coiled coil</keyword>